<dbReference type="Gene3D" id="3.40.50.300">
    <property type="entry name" value="P-loop containing nucleotide triphosphate hydrolases"/>
    <property type="match status" value="1"/>
</dbReference>
<name>A0A316GK61_9RHOB</name>
<gene>
    <name evidence="6" type="ORF">C7455_102133</name>
</gene>
<dbReference type="Proteomes" id="UP000245708">
    <property type="component" value="Unassembled WGS sequence"/>
</dbReference>
<comment type="caution">
    <text evidence="6">The sequence shown here is derived from an EMBL/GenBank/DDBJ whole genome shotgun (WGS) entry which is preliminary data.</text>
</comment>
<dbReference type="InterPro" id="IPR013611">
    <property type="entry name" value="Transp-assoc_OB_typ2"/>
</dbReference>
<evidence type="ECO:0000313" key="7">
    <source>
        <dbReference type="Proteomes" id="UP000245708"/>
    </source>
</evidence>
<dbReference type="GO" id="GO:0005524">
    <property type="term" value="F:ATP binding"/>
    <property type="evidence" value="ECO:0007669"/>
    <property type="project" value="UniProtKB-KW"/>
</dbReference>
<dbReference type="InterPro" id="IPR003593">
    <property type="entry name" value="AAA+_ATPase"/>
</dbReference>
<dbReference type="AlphaFoldDB" id="A0A316GK61"/>
<dbReference type="Gene3D" id="2.40.50.100">
    <property type="match status" value="1"/>
</dbReference>
<dbReference type="Pfam" id="PF08402">
    <property type="entry name" value="TOBE_2"/>
    <property type="match status" value="1"/>
</dbReference>
<dbReference type="EMBL" id="QGGW01000002">
    <property type="protein sequence ID" value="PWK61445.1"/>
    <property type="molecule type" value="Genomic_DNA"/>
</dbReference>
<dbReference type="GO" id="GO:0055052">
    <property type="term" value="C:ATP-binding cassette (ABC) transporter complex, substrate-binding subunit-containing"/>
    <property type="evidence" value="ECO:0007669"/>
    <property type="project" value="TreeGrafter"/>
</dbReference>
<comment type="similarity">
    <text evidence="1">Belongs to the ABC transporter superfamily.</text>
</comment>
<dbReference type="GO" id="GO:1990060">
    <property type="term" value="C:maltose transport complex"/>
    <property type="evidence" value="ECO:0007669"/>
    <property type="project" value="TreeGrafter"/>
</dbReference>
<proteinExistence type="inferred from homology"/>
<keyword evidence="2" id="KW-0813">Transport</keyword>
<dbReference type="InterPro" id="IPR047641">
    <property type="entry name" value="ABC_transpr_MalK/UgpC-like"/>
</dbReference>
<dbReference type="InterPro" id="IPR027417">
    <property type="entry name" value="P-loop_NTPase"/>
</dbReference>
<keyword evidence="7" id="KW-1185">Reference proteome</keyword>
<dbReference type="SUPFAM" id="SSF50331">
    <property type="entry name" value="MOP-like"/>
    <property type="match status" value="1"/>
</dbReference>
<evidence type="ECO:0000313" key="6">
    <source>
        <dbReference type="EMBL" id="PWK61445.1"/>
    </source>
</evidence>
<dbReference type="SUPFAM" id="SSF52540">
    <property type="entry name" value="P-loop containing nucleoside triphosphate hydrolases"/>
    <property type="match status" value="1"/>
</dbReference>
<dbReference type="PROSITE" id="PS00211">
    <property type="entry name" value="ABC_TRANSPORTER_1"/>
    <property type="match status" value="1"/>
</dbReference>
<evidence type="ECO:0000256" key="2">
    <source>
        <dbReference type="ARBA" id="ARBA00022448"/>
    </source>
</evidence>
<dbReference type="SMART" id="SM00382">
    <property type="entry name" value="AAA"/>
    <property type="match status" value="1"/>
</dbReference>
<sequence length="365" mass="38849">MAEVSLHAITRRFGPTEVLRGIDLEIADGSFTVIVGPSGCGKSTLLRILAGLDAPTSGSLHIAGRDVTGLEPAERRIAMVFQNYSLYPHMSVRENMAFPLRSLRMGRAERAAAIDRAADILRIGDLLDRKPAHLSGGQRQRVAIGRAIVREPSVFLFDEPLSNLDAALRGQMRVELAELHRQLGTTMVYVTHDQVEAMTMAERIVVLNGGRVEQVGAPMDLYRSPATRFVAGFIGQPPMNLLQATVVRADVAHVVAMIGANQHIEAAVDGRGLAPGEAISIGVRPDDLAVVAQGGIPVRLSVLERLGPQTVVHARTEGGAALSAVVAGDTELAPGDRVGLFAPADRVHVFASSGQALPRPPRPAL</sequence>
<dbReference type="OrthoDB" id="9802264at2"/>
<dbReference type="InterPro" id="IPR012340">
    <property type="entry name" value="NA-bd_OB-fold"/>
</dbReference>
<dbReference type="Pfam" id="PF00005">
    <property type="entry name" value="ABC_tran"/>
    <property type="match status" value="1"/>
</dbReference>
<dbReference type="InterPro" id="IPR008995">
    <property type="entry name" value="Mo/tungstate-bd_C_term_dom"/>
</dbReference>
<dbReference type="PANTHER" id="PTHR43875">
    <property type="entry name" value="MALTODEXTRIN IMPORT ATP-BINDING PROTEIN MSMX"/>
    <property type="match status" value="1"/>
</dbReference>
<dbReference type="PROSITE" id="PS50893">
    <property type="entry name" value="ABC_TRANSPORTER_2"/>
    <property type="match status" value="1"/>
</dbReference>
<keyword evidence="3" id="KW-0547">Nucleotide-binding</keyword>
<dbReference type="FunFam" id="3.40.50.300:FF:000042">
    <property type="entry name" value="Maltose/maltodextrin ABC transporter, ATP-binding protein"/>
    <property type="match status" value="1"/>
</dbReference>
<dbReference type="NCBIfam" id="NF008653">
    <property type="entry name" value="PRK11650.1"/>
    <property type="match status" value="1"/>
</dbReference>
<dbReference type="InterPro" id="IPR017871">
    <property type="entry name" value="ABC_transporter-like_CS"/>
</dbReference>
<dbReference type="Gene3D" id="2.40.50.140">
    <property type="entry name" value="Nucleic acid-binding proteins"/>
    <property type="match status" value="1"/>
</dbReference>
<keyword evidence="4 6" id="KW-0067">ATP-binding</keyword>
<dbReference type="RefSeq" id="WP_109666390.1">
    <property type="nucleotide sequence ID" value="NZ_QGGW01000002.1"/>
</dbReference>
<evidence type="ECO:0000256" key="4">
    <source>
        <dbReference type="ARBA" id="ARBA00022840"/>
    </source>
</evidence>
<evidence type="ECO:0000259" key="5">
    <source>
        <dbReference type="PROSITE" id="PS50893"/>
    </source>
</evidence>
<protein>
    <submittedName>
        <fullName evidence="6">Multiple sugar transport system ATP-binding protein</fullName>
    </submittedName>
</protein>
<evidence type="ECO:0000256" key="1">
    <source>
        <dbReference type="ARBA" id="ARBA00005417"/>
    </source>
</evidence>
<organism evidence="6 7">
    <name type="scientific">Roseicyclus mahoneyensis</name>
    <dbReference type="NCBI Taxonomy" id="164332"/>
    <lineage>
        <taxon>Bacteria</taxon>
        <taxon>Pseudomonadati</taxon>
        <taxon>Pseudomonadota</taxon>
        <taxon>Alphaproteobacteria</taxon>
        <taxon>Rhodobacterales</taxon>
        <taxon>Roseobacteraceae</taxon>
        <taxon>Roseicyclus</taxon>
    </lineage>
</organism>
<dbReference type="InterPro" id="IPR015855">
    <property type="entry name" value="ABC_transpr_MalK-like"/>
</dbReference>
<reference evidence="6 7" key="1">
    <citation type="submission" date="2018-05" db="EMBL/GenBank/DDBJ databases">
        <title>Genomic Encyclopedia of Type Strains, Phase IV (KMG-IV): sequencing the most valuable type-strain genomes for metagenomic binning, comparative biology and taxonomic classification.</title>
        <authorList>
            <person name="Goeker M."/>
        </authorList>
    </citation>
    <scope>NUCLEOTIDE SEQUENCE [LARGE SCALE GENOMIC DNA]</scope>
    <source>
        <strain evidence="6 7">DSM 16097</strain>
    </source>
</reference>
<evidence type="ECO:0000256" key="3">
    <source>
        <dbReference type="ARBA" id="ARBA00022741"/>
    </source>
</evidence>
<feature type="domain" description="ABC transporter" evidence="5">
    <location>
        <begin position="4"/>
        <end position="234"/>
    </location>
</feature>
<keyword evidence="6" id="KW-0762">Sugar transport</keyword>
<dbReference type="CDD" id="cd03301">
    <property type="entry name" value="ABC_MalK_N"/>
    <property type="match status" value="1"/>
</dbReference>
<dbReference type="GO" id="GO:0015423">
    <property type="term" value="F:ABC-type maltose transporter activity"/>
    <property type="evidence" value="ECO:0007669"/>
    <property type="project" value="TreeGrafter"/>
</dbReference>
<accession>A0A316GK61</accession>
<dbReference type="PANTHER" id="PTHR43875:SF3">
    <property type="entry name" value="MALTOSE_MALTODEXTRIN IMPORT ATP-BINDING PROTEIN MALK"/>
    <property type="match status" value="1"/>
</dbReference>
<dbReference type="InterPro" id="IPR003439">
    <property type="entry name" value="ABC_transporter-like_ATP-bd"/>
</dbReference>
<dbReference type="GO" id="GO:0016887">
    <property type="term" value="F:ATP hydrolysis activity"/>
    <property type="evidence" value="ECO:0007669"/>
    <property type="project" value="InterPro"/>
</dbReference>